<dbReference type="SMART" id="SM00369">
    <property type="entry name" value="LRR_TYP"/>
    <property type="match status" value="2"/>
</dbReference>
<evidence type="ECO:0000313" key="8">
    <source>
        <dbReference type="Proteomes" id="UP000002640"/>
    </source>
</evidence>
<keyword evidence="5" id="KW-0812">Transmembrane</keyword>
<dbReference type="InParanoid" id="G4ZVC8"/>
<dbReference type="GO" id="GO:0005524">
    <property type="term" value="F:ATP binding"/>
    <property type="evidence" value="ECO:0007669"/>
    <property type="project" value="InterPro"/>
</dbReference>
<name>G4ZVC8_PHYSP</name>
<dbReference type="InterPro" id="IPR011009">
    <property type="entry name" value="Kinase-like_dom_sf"/>
</dbReference>
<sequence>MSSSSSLLCTRNQTALTSQCNSLCAEGRPCVAYAAGDEAECVTSLSTFGACTADDYCTYECFANGPDDFAANGAIDFSTYTFLIPFGSDVEPSEQELGWSSDQEAAADAELAVAGNLTTQHPSKSNDALQHIEPLDFMTSTTGVVLVGGSSVFGVRGKVARVQLPEKLFAADTQLQAVTLANLGLEQILVSSLPSGLVNLTISNCLMTSYPEDLQAMSDLEFLDLSKNYYGYFPSDLELPKLQTLNLSANSIGSFDGTLPSLITIDLAGNNLTSIPSTIFDMKSLQQLDLRGNKFAGVELTSTQFSFLQDLDDFAVDSFGEPVCNTTEKLETSSSTLSVCVSGITNSTENEDSSSNKALIAGIMAAVIVLFVILAIIFIFRCLRHRAERLKPDTEPEIIHLQRQLISPTENAPYTHALSAERYSAPDSDAEAVPNQHAFPYDDELGMLLLNVDDLEYIRKLTSEHRARSNRVTFLTRFRGSRFLVCKRLQQESIDEASETQRFAQEVRLAATLDHPRIVALVGIIWSRMYGLEALYEYMEGGDLRSHLASVDGASHDLRSWRSQSAWKLQVAFDVAEALAYAHAFSPRLIHRDLTSHSVLLSSPPELRARLDEFVIEQQGFPSMPTIGISLREERWLPPEVITGAADYSPAADMYAFGVILSEIDTHSLPYENIQGVVSGRQNMSEVEILDLVASGKLHPVFTLGCPTGVRELAERCLSYDASERPTALQAVIVLRTLLSEDRRTSFTV</sequence>
<dbReference type="InterPro" id="IPR001611">
    <property type="entry name" value="Leu-rich_rpt"/>
</dbReference>
<keyword evidence="4" id="KW-0067">ATP-binding</keyword>
<protein>
    <recommendedName>
        <fullName evidence="6">Protein kinase domain-containing protein</fullName>
    </recommendedName>
</protein>
<dbReference type="PANTHER" id="PTHR48056:SF81">
    <property type="entry name" value="RECEPTOR PROTEIN-TYROSINE KINASE CEPR1"/>
    <property type="match status" value="1"/>
</dbReference>
<keyword evidence="8" id="KW-1185">Reference proteome</keyword>
<keyword evidence="3" id="KW-0547">Nucleotide-binding</keyword>
<dbReference type="PROSITE" id="PS50011">
    <property type="entry name" value="PROTEIN_KINASE_DOM"/>
    <property type="match status" value="1"/>
</dbReference>
<dbReference type="Pfam" id="PF13855">
    <property type="entry name" value="LRR_8"/>
    <property type="match status" value="1"/>
</dbReference>
<dbReference type="InterPro" id="IPR050647">
    <property type="entry name" value="Plant_LRR-RLKs"/>
</dbReference>
<gene>
    <name evidence="7" type="ORF">PHYSODRAFT_335489</name>
</gene>
<dbReference type="Pfam" id="PF07714">
    <property type="entry name" value="PK_Tyr_Ser-Thr"/>
    <property type="match status" value="1"/>
</dbReference>
<dbReference type="SUPFAM" id="SSF52058">
    <property type="entry name" value="L domain-like"/>
    <property type="match status" value="1"/>
</dbReference>
<dbReference type="OMA" id="CPTGVRE"/>
<evidence type="ECO:0000256" key="4">
    <source>
        <dbReference type="ARBA" id="ARBA00022840"/>
    </source>
</evidence>
<evidence type="ECO:0000256" key="2">
    <source>
        <dbReference type="ARBA" id="ARBA00022737"/>
    </source>
</evidence>
<dbReference type="AlphaFoldDB" id="G4ZVC8"/>
<feature type="transmembrane region" description="Helical" evidence="5">
    <location>
        <begin position="358"/>
        <end position="380"/>
    </location>
</feature>
<dbReference type="InterPro" id="IPR001245">
    <property type="entry name" value="Ser-Thr/Tyr_kinase_cat_dom"/>
</dbReference>
<dbReference type="GeneID" id="20647029"/>
<evidence type="ECO:0000313" key="7">
    <source>
        <dbReference type="EMBL" id="EGZ13752.1"/>
    </source>
</evidence>
<dbReference type="InterPro" id="IPR003591">
    <property type="entry name" value="Leu-rich_rpt_typical-subtyp"/>
</dbReference>
<evidence type="ECO:0000256" key="5">
    <source>
        <dbReference type="SAM" id="Phobius"/>
    </source>
</evidence>
<dbReference type="Proteomes" id="UP000002640">
    <property type="component" value="Unassembled WGS sequence"/>
</dbReference>
<keyword evidence="5" id="KW-0472">Membrane</keyword>
<dbReference type="InterPro" id="IPR032675">
    <property type="entry name" value="LRR_dom_sf"/>
</dbReference>
<keyword evidence="1" id="KW-0433">Leucine-rich repeat</keyword>
<dbReference type="STRING" id="1094619.G4ZVC8"/>
<evidence type="ECO:0000256" key="1">
    <source>
        <dbReference type="ARBA" id="ARBA00022614"/>
    </source>
</evidence>
<proteinExistence type="predicted"/>
<dbReference type="SMR" id="G4ZVC8"/>
<dbReference type="Gene3D" id="1.10.510.10">
    <property type="entry name" value="Transferase(Phosphotransferase) domain 1"/>
    <property type="match status" value="1"/>
</dbReference>
<dbReference type="InterPro" id="IPR000719">
    <property type="entry name" value="Prot_kinase_dom"/>
</dbReference>
<dbReference type="PANTHER" id="PTHR48056">
    <property type="entry name" value="LRR RECEPTOR-LIKE SERINE/THREONINE-PROTEIN KINASE-RELATED"/>
    <property type="match status" value="1"/>
</dbReference>
<evidence type="ECO:0000259" key="6">
    <source>
        <dbReference type="PROSITE" id="PS50011"/>
    </source>
</evidence>
<reference evidence="7 8" key="1">
    <citation type="journal article" date="2006" name="Science">
        <title>Phytophthora genome sequences uncover evolutionary origins and mechanisms of pathogenesis.</title>
        <authorList>
            <person name="Tyler B.M."/>
            <person name="Tripathy S."/>
            <person name="Zhang X."/>
            <person name="Dehal P."/>
            <person name="Jiang R.H."/>
            <person name="Aerts A."/>
            <person name="Arredondo F.D."/>
            <person name="Baxter L."/>
            <person name="Bensasson D."/>
            <person name="Beynon J.L."/>
            <person name="Chapman J."/>
            <person name="Damasceno C.M."/>
            <person name="Dorrance A.E."/>
            <person name="Dou D."/>
            <person name="Dickerman A.W."/>
            <person name="Dubchak I.L."/>
            <person name="Garbelotto M."/>
            <person name="Gijzen M."/>
            <person name="Gordon S.G."/>
            <person name="Govers F."/>
            <person name="Grunwald N.J."/>
            <person name="Huang W."/>
            <person name="Ivors K.L."/>
            <person name="Jones R.W."/>
            <person name="Kamoun S."/>
            <person name="Krampis K."/>
            <person name="Lamour K.H."/>
            <person name="Lee M.K."/>
            <person name="McDonald W.H."/>
            <person name="Medina M."/>
            <person name="Meijer H.J."/>
            <person name="Nordberg E.K."/>
            <person name="Maclean D.J."/>
            <person name="Ospina-Giraldo M.D."/>
            <person name="Morris P.F."/>
            <person name="Phuntumart V."/>
            <person name="Putnam N.H."/>
            <person name="Rash S."/>
            <person name="Rose J.K."/>
            <person name="Sakihama Y."/>
            <person name="Salamov A.A."/>
            <person name="Savidor A."/>
            <person name="Scheuring C.F."/>
            <person name="Smith B.M."/>
            <person name="Sobral B.W."/>
            <person name="Terry A."/>
            <person name="Torto-Alalibo T.A."/>
            <person name="Win J."/>
            <person name="Xu Z."/>
            <person name="Zhang H."/>
            <person name="Grigoriev I.V."/>
            <person name="Rokhsar D.S."/>
            <person name="Boore J.L."/>
        </authorList>
    </citation>
    <scope>NUCLEOTIDE SEQUENCE [LARGE SCALE GENOMIC DNA]</scope>
    <source>
        <strain evidence="7 8">P6497</strain>
    </source>
</reference>
<keyword evidence="2" id="KW-0677">Repeat</keyword>
<accession>G4ZVC8</accession>
<evidence type="ECO:0000256" key="3">
    <source>
        <dbReference type="ARBA" id="ARBA00022741"/>
    </source>
</evidence>
<dbReference type="GO" id="GO:0004672">
    <property type="term" value="F:protein kinase activity"/>
    <property type="evidence" value="ECO:0007669"/>
    <property type="project" value="InterPro"/>
</dbReference>
<dbReference type="RefSeq" id="XP_009531181.1">
    <property type="nucleotide sequence ID" value="XM_009532886.1"/>
</dbReference>
<dbReference type="PROSITE" id="PS51450">
    <property type="entry name" value="LRR"/>
    <property type="match status" value="1"/>
</dbReference>
<organism evidence="7 8">
    <name type="scientific">Phytophthora sojae (strain P6497)</name>
    <name type="common">Soybean stem and root rot agent</name>
    <name type="synonym">Phytophthora megasperma f. sp. glycines</name>
    <dbReference type="NCBI Taxonomy" id="1094619"/>
    <lineage>
        <taxon>Eukaryota</taxon>
        <taxon>Sar</taxon>
        <taxon>Stramenopiles</taxon>
        <taxon>Oomycota</taxon>
        <taxon>Peronosporomycetes</taxon>
        <taxon>Peronosporales</taxon>
        <taxon>Peronosporaceae</taxon>
        <taxon>Phytophthora</taxon>
    </lineage>
</organism>
<dbReference type="Gene3D" id="3.80.10.10">
    <property type="entry name" value="Ribonuclease Inhibitor"/>
    <property type="match status" value="1"/>
</dbReference>
<dbReference type="SUPFAM" id="SSF56112">
    <property type="entry name" value="Protein kinase-like (PK-like)"/>
    <property type="match status" value="1"/>
</dbReference>
<dbReference type="KEGG" id="psoj:PHYSODRAFT_335489"/>
<keyword evidence="5" id="KW-1133">Transmembrane helix</keyword>
<dbReference type="EMBL" id="JH159156">
    <property type="protein sequence ID" value="EGZ13752.1"/>
    <property type="molecule type" value="Genomic_DNA"/>
</dbReference>
<feature type="domain" description="Protein kinase" evidence="6">
    <location>
        <begin position="455"/>
        <end position="739"/>
    </location>
</feature>